<gene>
    <name evidence="5" type="ORF">C8D97_11336</name>
</gene>
<keyword evidence="6" id="KW-1185">Reference proteome</keyword>
<dbReference type="PANTHER" id="PTHR42885:SF1">
    <property type="entry name" value="THREONINE-PHOSPHATE DECARBOXYLASE"/>
    <property type="match status" value="1"/>
</dbReference>
<dbReference type="GO" id="GO:0008483">
    <property type="term" value="F:transaminase activity"/>
    <property type="evidence" value="ECO:0007669"/>
    <property type="project" value="UniProtKB-KW"/>
</dbReference>
<dbReference type="AlphaFoldDB" id="A0A316FD52"/>
<dbReference type="EMBL" id="QGGU01000013">
    <property type="protein sequence ID" value="PWK46353.1"/>
    <property type="molecule type" value="Genomic_DNA"/>
</dbReference>
<keyword evidence="3" id="KW-0808">Transferase</keyword>
<comment type="caution">
    <text evidence="5">The sequence shown here is derived from an EMBL/GenBank/DDBJ whole genome shotgun (WGS) entry which is preliminary data.</text>
</comment>
<dbReference type="OrthoDB" id="9799304at2"/>
<feature type="domain" description="Aminotransferase class I/classII large" evidence="4">
    <location>
        <begin position="75"/>
        <end position="371"/>
    </location>
</feature>
<dbReference type="GO" id="GO:0030170">
    <property type="term" value="F:pyridoxal phosphate binding"/>
    <property type="evidence" value="ECO:0007669"/>
    <property type="project" value="InterPro"/>
</dbReference>
<name>A0A316FD52_9GAMM</name>
<dbReference type="InterPro" id="IPR015422">
    <property type="entry name" value="PyrdxlP-dep_Trfase_small"/>
</dbReference>
<sequence>MLNHGGRLATISQQYPNVDLKWIDLSTGVSPDPYPYAYYPNSNLKSNSNFYPYSDQPLDNTLDNSTYHHLPQQSPDLLSISRDYYLKASPVAHQWPNPIIANGSQQVIQSLPILWQQAHSVETTKDTLTYQKATVWLPRVGYKEHEFCWRLMGHTIKHYHTLSDITIKTNTVVVVINPNNPTTELTSMDDLLALEKNLEKHQSWLIIDEAFMDSFPSHYSRLSQPISNNTFVLRSLGKFFGLAGLRVGFVWCSNIWNNRLQQHIGPWPVSGLSLKLAENALADIRWQNQQIINLNKQSIALEKLLSEYFHQCNTRVVLKRSHLFVTVMLDNASKTFDALCHKGIYVRLFDCRSGLRFGLPNNDELQQLKQRLL</sequence>
<dbReference type="RefSeq" id="WP_109764791.1">
    <property type="nucleotide sequence ID" value="NZ_QGGU01000013.1"/>
</dbReference>
<dbReference type="InterPro" id="IPR015424">
    <property type="entry name" value="PyrdxlP-dep_Trfase"/>
</dbReference>
<dbReference type="SUPFAM" id="SSF53383">
    <property type="entry name" value="PLP-dependent transferases"/>
    <property type="match status" value="1"/>
</dbReference>
<protein>
    <recommendedName>
        <fullName evidence="3">Aminotransferase</fullName>
        <ecNumber evidence="3">2.6.1.-</ecNumber>
    </recommendedName>
</protein>
<evidence type="ECO:0000313" key="5">
    <source>
        <dbReference type="EMBL" id="PWK46353.1"/>
    </source>
</evidence>
<dbReference type="PROSITE" id="PS00105">
    <property type="entry name" value="AA_TRANSFER_CLASS_1"/>
    <property type="match status" value="1"/>
</dbReference>
<comment type="similarity">
    <text evidence="3">Belongs to the class-I pyridoxal-phosphate-dependent aminotransferase family.</text>
</comment>
<evidence type="ECO:0000256" key="1">
    <source>
        <dbReference type="ARBA" id="ARBA00001933"/>
    </source>
</evidence>
<comment type="cofactor">
    <cofactor evidence="1 3">
        <name>pyridoxal 5'-phosphate</name>
        <dbReference type="ChEBI" id="CHEBI:597326"/>
    </cofactor>
</comment>
<dbReference type="Gene3D" id="3.40.640.10">
    <property type="entry name" value="Type I PLP-dependent aspartate aminotransferase-like (Major domain)"/>
    <property type="match status" value="1"/>
</dbReference>
<dbReference type="PANTHER" id="PTHR42885">
    <property type="entry name" value="HISTIDINOL-PHOSPHATE AMINOTRANSFERASE-RELATED"/>
    <property type="match status" value="1"/>
</dbReference>
<dbReference type="InterPro" id="IPR004839">
    <property type="entry name" value="Aminotransferase_I/II_large"/>
</dbReference>
<accession>A0A316FD52</accession>
<dbReference type="InterPro" id="IPR015421">
    <property type="entry name" value="PyrdxlP-dep_Trfase_major"/>
</dbReference>
<evidence type="ECO:0000259" key="4">
    <source>
        <dbReference type="Pfam" id="PF00155"/>
    </source>
</evidence>
<dbReference type="Gene3D" id="3.90.1150.10">
    <property type="entry name" value="Aspartate Aminotransferase, domain 1"/>
    <property type="match status" value="1"/>
</dbReference>
<dbReference type="Proteomes" id="UP000245790">
    <property type="component" value="Unassembled WGS sequence"/>
</dbReference>
<keyword evidence="3" id="KW-0032">Aminotransferase</keyword>
<dbReference type="CDD" id="cd00609">
    <property type="entry name" value="AAT_like"/>
    <property type="match status" value="1"/>
</dbReference>
<reference evidence="5 6" key="1">
    <citation type="submission" date="2018-05" db="EMBL/GenBank/DDBJ databases">
        <title>Genomic Encyclopedia of Type Strains, Phase IV (KMG-IV): sequencing the most valuable type-strain genomes for metagenomic binning, comparative biology and taxonomic classification.</title>
        <authorList>
            <person name="Goeker M."/>
        </authorList>
    </citation>
    <scope>NUCLEOTIDE SEQUENCE [LARGE SCALE GENOMIC DNA]</scope>
    <source>
        <strain evidence="5 6">DSM 25350</strain>
    </source>
</reference>
<dbReference type="EC" id="2.6.1.-" evidence="3"/>
<proteinExistence type="inferred from homology"/>
<evidence type="ECO:0000313" key="6">
    <source>
        <dbReference type="Proteomes" id="UP000245790"/>
    </source>
</evidence>
<organism evidence="5 6">
    <name type="scientific">Pleionea mediterranea</name>
    <dbReference type="NCBI Taxonomy" id="523701"/>
    <lineage>
        <taxon>Bacteria</taxon>
        <taxon>Pseudomonadati</taxon>
        <taxon>Pseudomonadota</taxon>
        <taxon>Gammaproteobacteria</taxon>
        <taxon>Oceanospirillales</taxon>
        <taxon>Pleioneaceae</taxon>
        <taxon>Pleionea</taxon>
    </lineage>
</organism>
<keyword evidence="2" id="KW-0663">Pyridoxal phosphate</keyword>
<dbReference type="InterPro" id="IPR004838">
    <property type="entry name" value="NHTrfase_class1_PyrdxlP-BS"/>
</dbReference>
<evidence type="ECO:0000256" key="3">
    <source>
        <dbReference type="RuleBase" id="RU000481"/>
    </source>
</evidence>
<evidence type="ECO:0000256" key="2">
    <source>
        <dbReference type="ARBA" id="ARBA00022898"/>
    </source>
</evidence>
<dbReference type="Pfam" id="PF00155">
    <property type="entry name" value="Aminotran_1_2"/>
    <property type="match status" value="1"/>
</dbReference>